<evidence type="ECO:0000313" key="3">
    <source>
        <dbReference type="Proteomes" id="UP000027821"/>
    </source>
</evidence>
<dbReference type="RefSeq" id="WP_035079207.1">
    <property type="nucleotide sequence ID" value="NZ_JMIH01000035.1"/>
</dbReference>
<dbReference type="PROSITE" id="PS50943">
    <property type="entry name" value="HTH_CROC1"/>
    <property type="match status" value="1"/>
</dbReference>
<dbReference type="STRING" id="1048983.EL17_21085"/>
<dbReference type="Gene3D" id="1.10.260.40">
    <property type="entry name" value="lambda repressor-like DNA-binding domains"/>
    <property type="match status" value="1"/>
</dbReference>
<dbReference type="SUPFAM" id="SSF47413">
    <property type="entry name" value="lambda repressor-like DNA-binding domains"/>
    <property type="match status" value="1"/>
</dbReference>
<dbReference type="eggNOG" id="ENOG503438A">
    <property type="taxonomic scope" value="Bacteria"/>
</dbReference>
<evidence type="ECO:0000259" key="1">
    <source>
        <dbReference type="PROSITE" id="PS50943"/>
    </source>
</evidence>
<keyword evidence="3" id="KW-1185">Reference proteome</keyword>
<dbReference type="InterPro" id="IPR010982">
    <property type="entry name" value="Lambda_DNA-bd_dom_sf"/>
</dbReference>
<evidence type="ECO:0000313" key="2">
    <source>
        <dbReference type="EMBL" id="KEO71853.1"/>
    </source>
</evidence>
<name>A0A074KW55_9BACT</name>
<dbReference type="GO" id="GO:0003677">
    <property type="term" value="F:DNA binding"/>
    <property type="evidence" value="ECO:0007669"/>
    <property type="project" value="InterPro"/>
</dbReference>
<proteinExistence type="predicted"/>
<dbReference type="Proteomes" id="UP000027821">
    <property type="component" value="Unassembled WGS sequence"/>
</dbReference>
<dbReference type="EMBL" id="JMIH01000035">
    <property type="protein sequence ID" value="KEO71853.1"/>
    <property type="molecule type" value="Genomic_DNA"/>
</dbReference>
<gene>
    <name evidence="2" type="ORF">EL17_21085</name>
</gene>
<reference evidence="2 3" key="1">
    <citation type="submission" date="2014-04" db="EMBL/GenBank/DDBJ databases">
        <title>Characterization and application of a salt tolerant electro-active bacterium.</title>
        <authorList>
            <person name="Yang L."/>
            <person name="Wei S."/>
            <person name="Tay Q.X.M."/>
        </authorList>
    </citation>
    <scope>NUCLEOTIDE SEQUENCE [LARGE SCALE GENOMIC DNA]</scope>
    <source>
        <strain evidence="2 3">LY1</strain>
    </source>
</reference>
<dbReference type="AlphaFoldDB" id="A0A074KW55"/>
<comment type="caution">
    <text evidence="2">The sequence shown here is derived from an EMBL/GenBank/DDBJ whole genome shotgun (WGS) entry which is preliminary data.</text>
</comment>
<feature type="domain" description="HTH cro/C1-type" evidence="1">
    <location>
        <begin position="31"/>
        <end position="86"/>
    </location>
</feature>
<protein>
    <recommendedName>
        <fullName evidence="1">HTH cro/C1-type domain-containing protein</fullName>
    </recommendedName>
</protein>
<dbReference type="OrthoDB" id="674942at2"/>
<accession>A0A074KW55</accession>
<dbReference type="InterPro" id="IPR001387">
    <property type="entry name" value="Cro/C1-type_HTH"/>
</dbReference>
<dbReference type="CDD" id="cd00093">
    <property type="entry name" value="HTH_XRE"/>
    <property type="match status" value="1"/>
</dbReference>
<dbReference type="SMART" id="SM00530">
    <property type="entry name" value="HTH_XRE"/>
    <property type="match status" value="1"/>
</dbReference>
<organism evidence="2 3">
    <name type="scientific">Anditalea andensis</name>
    <dbReference type="NCBI Taxonomy" id="1048983"/>
    <lineage>
        <taxon>Bacteria</taxon>
        <taxon>Pseudomonadati</taxon>
        <taxon>Bacteroidota</taxon>
        <taxon>Cytophagia</taxon>
        <taxon>Cytophagales</taxon>
        <taxon>Cytophagaceae</taxon>
        <taxon>Anditalea</taxon>
    </lineage>
</organism>
<sequence>MAIHHEPSENKDVNQTSNDQEYFQQILGKYIKNLRKKAGFKSARDFAVAYNIGDSQYGYYESGKKDMRLSTLIRIFAIHNILIEDLFKINILSPENEDPKLLESIKKTSIEQAREQVKIQNGKEFADNLSDKDLERILKTLIFCIRPKSKKEILHELGLINTSNNFQRVTGFIQENEWIKKTNQENPNSPKQKYITTEKGRTIIQKSSI</sequence>